<dbReference type="GO" id="GO:0004674">
    <property type="term" value="F:protein serine/threonine kinase activity"/>
    <property type="evidence" value="ECO:0007669"/>
    <property type="project" value="UniProtKB-KW"/>
</dbReference>
<dbReference type="GO" id="GO:0035556">
    <property type="term" value="P:intracellular signal transduction"/>
    <property type="evidence" value="ECO:0007669"/>
    <property type="project" value="TreeGrafter"/>
</dbReference>
<dbReference type="AlphaFoldDB" id="A0AAD5Y7P4"/>
<evidence type="ECO:0000256" key="6">
    <source>
        <dbReference type="ARBA" id="ARBA00022840"/>
    </source>
</evidence>
<feature type="compositionally biased region" description="Basic and acidic residues" evidence="10">
    <location>
        <begin position="480"/>
        <end position="489"/>
    </location>
</feature>
<evidence type="ECO:0000313" key="13">
    <source>
        <dbReference type="Proteomes" id="UP001210925"/>
    </source>
</evidence>
<evidence type="ECO:0000256" key="10">
    <source>
        <dbReference type="SAM" id="MobiDB-lite"/>
    </source>
</evidence>
<dbReference type="SUPFAM" id="SSF56112">
    <property type="entry name" value="Protein kinase-like (PK-like)"/>
    <property type="match status" value="1"/>
</dbReference>
<dbReference type="InterPro" id="IPR050236">
    <property type="entry name" value="Ser_Thr_kinase_AGC"/>
</dbReference>
<comment type="catalytic activity">
    <reaction evidence="8">
        <text>L-seryl-[protein] + ATP = O-phospho-L-seryl-[protein] + ADP + H(+)</text>
        <dbReference type="Rhea" id="RHEA:17989"/>
        <dbReference type="Rhea" id="RHEA-COMP:9863"/>
        <dbReference type="Rhea" id="RHEA-COMP:11604"/>
        <dbReference type="ChEBI" id="CHEBI:15378"/>
        <dbReference type="ChEBI" id="CHEBI:29999"/>
        <dbReference type="ChEBI" id="CHEBI:30616"/>
        <dbReference type="ChEBI" id="CHEBI:83421"/>
        <dbReference type="ChEBI" id="CHEBI:456216"/>
        <dbReference type="EC" id="2.7.11.1"/>
    </reaction>
</comment>
<keyword evidence="3" id="KW-0808">Transferase</keyword>
<evidence type="ECO:0000256" key="3">
    <source>
        <dbReference type="ARBA" id="ARBA00022679"/>
    </source>
</evidence>
<dbReference type="InterPro" id="IPR011009">
    <property type="entry name" value="Kinase-like_dom_sf"/>
</dbReference>
<feature type="compositionally biased region" description="Basic and acidic residues" evidence="10">
    <location>
        <begin position="462"/>
        <end position="473"/>
    </location>
</feature>
<evidence type="ECO:0000259" key="11">
    <source>
        <dbReference type="PROSITE" id="PS50011"/>
    </source>
</evidence>
<dbReference type="EMBL" id="JADGKB010000009">
    <property type="protein sequence ID" value="KAJ3260811.1"/>
    <property type="molecule type" value="Genomic_DNA"/>
</dbReference>
<comment type="catalytic activity">
    <reaction evidence="7">
        <text>L-threonyl-[protein] + ATP = O-phospho-L-threonyl-[protein] + ADP + H(+)</text>
        <dbReference type="Rhea" id="RHEA:46608"/>
        <dbReference type="Rhea" id="RHEA-COMP:11060"/>
        <dbReference type="Rhea" id="RHEA-COMP:11605"/>
        <dbReference type="ChEBI" id="CHEBI:15378"/>
        <dbReference type="ChEBI" id="CHEBI:30013"/>
        <dbReference type="ChEBI" id="CHEBI:30616"/>
        <dbReference type="ChEBI" id="CHEBI:61977"/>
        <dbReference type="ChEBI" id="CHEBI:456216"/>
        <dbReference type="EC" id="2.7.11.1"/>
    </reaction>
</comment>
<dbReference type="InterPro" id="IPR000719">
    <property type="entry name" value="Prot_kinase_dom"/>
</dbReference>
<protein>
    <recommendedName>
        <fullName evidence="1">non-specific serine/threonine protein kinase</fullName>
        <ecNumber evidence="1">2.7.11.1</ecNumber>
    </recommendedName>
</protein>
<accession>A0AAD5Y7P4</accession>
<dbReference type="PANTHER" id="PTHR24356:SF422">
    <property type="entry name" value="PROTEIN KINASE DOMAIN-CONTAINING PROTEIN"/>
    <property type="match status" value="1"/>
</dbReference>
<feature type="compositionally biased region" description="Basic and acidic residues" evidence="10">
    <location>
        <begin position="503"/>
        <end position="520"/>
    </location>
</feature>
<keyword evidence="4 9" id="KW-0547">Nucleotide-binding</keyword>
<proteinExistence type="predicted"/>
<dbReference type="Proteomes" id="UP001210925">
    <property type="component" value="Unassembled WGS sequence"/>
</dbReference>
<evidence type="ECO:0000313" key="12">
    <source>
        <dbReference type="EMBL" id="KAJ3260811.1"/>
    </source>
</evidence>
<evidence type="ECO:0000256" key="7">
    <source>
        <dbReference type="ARBA" id="ARBA00047899"/>
    </source>
</evidence>
<feature type="compositionally biased region" description="Low complexity" evidence="10">
    <location>
        <begin position="54"/>
        <end position="65"/>
    </location>
</feature>
<feature type="compositionally biased region" description="Polar residues" evidence="10">
    <location>
        <begin position="29"/>
        <end position="44"/>
    </location>
</feature>
<feature type="domain" description="Protein kinase" evidence="11">
    <location>
        <begin position="81"/>
        <end position="347"/>
    </location>
</feature>
<dbReference type="Gene3D" id="3.30.200.20">
    <property type="entry name" value="Phosphorylase Kinase, domain 1"/>
    <property type="match status" value="1"/>
</dbReference>
<feature type="binding site" evidence="9">
    <location>
        <position position="111"/>
    </location>
    <ligand>
        <name>ATP</name>
        <dbReference type="ChEBI" id="CHEBI:30616"/>
    </ligand>
</feature>
<dbReference type="EC" id="2.7.11.1" evidence="1"/>
<sequence length="520" mass="59061">MSETAIPQEPKRSQSTKQRKSSMFKPRTSKNQSFSESQSKTGAETKSGMDSIVSADGSSRSRASSIQKQAPAPLSICLKHFNILGIIGEGAFGKVKRIERKDKTRTNYALKYINKKKCIEKGATHNMFRERIVLQMLKNPFIVNLKYAFQDDENLFMVLDIAEGGDLRCHLDRLKTMKDDVLQIYTAEIGYALDYLHSNSIIHRDLKPENLLLDKDGHILLTDFNICANLKDSTPKHASGTRPYMAPEMFVGQPYGFSVDWWAVGIILYECTYGKRPYKIERDNPAEAFETPLVFPEEVYRTKLTVPKNQVREEFYAGLLQKDISKRLGSSNNGLGFKDDILTHPFMKGIDYALIGERKLQPSYKPNTKLLNVDSALVIDELMGGGDGLAYKARKSERQRGKSVGEKFTTGFLKLFGIEVKEKAPEEPKPKTKEELEMEEMDLYYIPYNHELPDQPVMSMPNDKKHSPEKAHFEDEDSPQNEKMDDKQSRNSSVDEPVAKAPVIDEKVIDDVIVEHPEES</sequence>
<feature type="region of interest" description="Disordered" evidence="10">
    <location>
        <begin position="452"/>
        <end position="520"/>
    </location>
</feature>
<dbReference type="InterPro" id="IPR017441">
    <property type="entry name" value="Protein_kinase_ATP_BS"/>
</dbReference>
<dbReference type="SMART" id="SM00220">
    <property type="entry name" value="S_TKc"/>
    <property type="match status" value="1"/>
</dbReference>
<evidence type="ECO:0000256" key="2">
    <source>
        <dbReference type="ARBA" id="ARBA00022527"/>
    </source>
</evidence>
<keyword evidence="5" id="KW-0418">Kinase</keyword>
<gene>
    <name evidence="12" type="ORF">HK103_007374</name>
</gene>
<dbReference type="Gene3D" id="1.10.510.10">
    <property type="entry name" value="Transferase(Phosphotransferase) domain 1"/>
    <property type="match status" value="1"/>
</dbReference>
<organism evidence="12 13">
    <name type="scientific">Boothiomyces macroporosus</name>
    <dbReference type="NCBI Taxonomy" id="261099"/>
    <lineage>
        <taxon>Eukaryota</taxon>
        <taxon>Fungi</taxon>
        <taxon>Fungi incertae sedis</taxon>
        <taxon>Chytridiomycota</taxon>
        <taxon>Chytridiomycota incertae sedis</taxon>
        <taxon>Chytridiomycetes</taxon>
        <taxon>Rhizophydiales</taxon>
        <taxon>Terramycetaceae</taxon>
        <taxon>Boothiomyces</taxon>
    </lineage>
</organism>
<evidence type="ECO:0000256" key="9">
    <source>
        <dbReference type="PROSITE-ProRule" id="PRU10141"/>
    </source>
</evidence>
<feature type="region of interest" description="Disordered" evidence="10">
    <location>
        <begin position="1"/>
        <end position="66"/>
    </location>
</feature>
<dbReference type="PROSITE" id="PS00107">
    <property type="entry name" value="PROTEIN_KINASE_ATP"/>
    <property type="match status" value="1"/>
</dbReference>
<evidence type="ECO:0000256" key="4">
    <source>
        <dbReference type="ARBA" id="ARBA00022741"/>
    </source>
</evidence>
<keyword evidence="6 9" id="KW-0067">ATP-binding</keyword>
<evidence type="ECO:0000256" key="5">
    <source>
        <dbReference type="ARBA" id="ARBA00022777"/>
    </source>
</evidence>
<dbReference type="PROSITE" id="PS00108">
    <property type="entry name" value="PROTEIN_KINASE_ST"/>
    <property type="match status" value="1"/>
</dbReference>
<comment type="caution">
    <text evidence="12">The sequence shown here is derived from an EMBL/GenBank/DDBJ whole genome shotgun (WGS) entry which is preliminary data.</text>
</comment>
<keyword evidence="2" id="KW-0723">Serine/threonine-protein kinase</keyword>
<dbReference type="PANTHER" id="PTHR24356">
    <property type="entry name" value="SERINE/THREONINE-PROTEIN KINASE"/>
    <property type="match status" value="1"/>
</dbReference>
<name>A0AAD5Y7P4_9FUNG</name>
<evidence type="ECO:0000256" key="8">
    <source>
        <dbReference type="ARBA" id="ARBA00048679"/>
    </source>
</evidence>
<keyword evidence="13" id="KW-1185">Reference proteome</keyword>
<reference evidence="12" key="1">
    <citation type="submission" date="2020-05" db="EMBL/GenBank/DDBJ databases">
        <title>Phylogenomic resolution of chytrid fungi.</title>
        <authorList>
            <person name="Stajich J.E."/>
            <person name="Amses K."/>
            <person name="Simmons R."/>
            <person name="Seto K."/>
            <person name="Myers J."/>
            <person name="Bonds A."/>
            <person name="Quandt C.A."/>
            <person name="Barry K."/>
            <person name="Liu P."/>
            <person name="Grigoriev I."/>
            <person name="Longcore J.E."/>
            <person name="James T.Y."/>
        </authorList>
    </citation>
    <scope>NUCLEOTIDE SEQUENCE</scope>
    <source>
        <strain evidence="12">PLAUS21</strain>
    </source>
</reference>
<dbReference type="PROSITE" id="PS50011">
    <property type="entry name" value="PROTEIN_KINASE_DOM"/>
    <property type="match status" value="1"/>
</dbReference>
<dbReference type="Pfam" id="PF00069">
    <property type="entry name" value="Pkinase"/>
    <property type="match status" value="1"/>
</dbReference>
<dbReference type="InterPro" id="IPR008271">
    <property type="entry name" value="Ser/Thr_kinase_AS"/>
</dbReference>
<dbReference type="GO" id="GO:0005524">
    <property type="term" value="F:ATP binding"/>
    <property type="evidence" value="ECO:0007669"/>
    <property type="project" value="UniProtKB-UniRule"/>
</dbReference>
<evidence type="ECO:0000256" key="1">
    <source>
        <dbReference type="ARBA" id="ARBA00012513"/>
    </source>
</evidence>